<keyword evidence="1" id="KW-1133">Transmembrane helix</keyword>
<evidence type="ECO:0000256" key="1">
    <source>
        <dbReference type="SAM" id="Phobius"/>
    </source>
</evidence>
<feature type="transmembrane region" description="Helical" evidence="1">
    <location>
        <begin position="6"/>
        <end position="22"/>
    </location>
</feature>
<dbReference type="InParanoid" id="A0A2U3N083"/>
<reference evidence="3" key="1">
    <citation type="submission" date="2018-03" db="EMBL/GenBank/DDBJ databases">
        <authorList>
            <person name="Blom J."/>
        </authorList>
    </citation>
    <scope>NUCLEOTIDE SEQUENCE [LARGE SCALE GENOMIC DNA]</scope>
    <source>
        <strain evidence="3">KPC-SM-21</strain>
    </source>
</reference>
<sequence length="156" mass="18630">MFKLLLLIIIIICGFVLWRIFLRPRLNKTFFEPGKELSTLIQDPIQPLLTDNTEHVVFVDAEEQRLFDDVAKIFFEEKLNNRVFKNAEQIQHHYLKNMPASTLTQIEKHDLDEWSIFWSFADQSLEYYVGRYGVFYAHVDRFGVEHKIEILDADRH</sequence>
<dbReference type="OrthoDB" id="6713262at2"/>
<protein>
    <submittedName>
        <fullName evidence="2">Uncharacterized protein</fullName>
    </submittedName>
</protein>
<dbReference type="EMBL" id="OOGT01000099">
    <property type="protein sequence ID" value="SPL71035.1"/>
    <property type="molecule type" value="Genomic_DNA"/>
</dbReference>
<proteinExistence type="predicted"/>
<gene>
    <name evidence="2" type="ORF">KPC_2213</name>
</gene>
<accession>A0A2U3N083</accession>
<evidence type="ECO:0000313" key="2">
    <source>
        <dbReference type="EMBL" id="SPL71035.1"/>
    </source>
</evidence>
<keyword evidence="3" id="KW-1185">Reference proteome</keyword>
<evidence type="ECO:0000313" key="3">
    <source>
        <dbReference type="Proteomes" id="UP000245974"/>
    </source>
</evidence>
<dbReference type="AlphaFoldDB" id="A0A2U3N083"/>
<name>A0A2U3N083_9GAMM</name>
<dbReference type="Proteomes" id="UP000245974">
    <property type="component" value="Unassembled WGS sequence"/>
</dbReference>
<keyword evidence="1" id="KW-0812">Transmembrane</keyword>
<keyword evidence="1" id="KW-0472">Membrane</keyword>
<organism evidence="2 3">
    <name type="scientific">Acinetobacter stercoris</name>
    <dbReference type="NCBI Taxonomy" id="2126983"/>
    <lineage>
        <taxon>Bacteria</taxon>
        <taxon>Pseudomonadati</taxon>
        <taxon>Pseudomonadota</taxon>
        <taxon>Gammaproteobacteria</taxon>
        <taxon>Moraxellales</taxon>
        <taxon>Moraxellaceae</taxon>
        <taxon>Acinetobacter</taxon>
    </lineage>
</organism>